<protein>
    <recommendedName>
        <fullName evidence="4">Transmembrane protein</fullName>
    </recommendedName>
</protein>
<dbReference type="Proteomes" id="UP001224890">
    <property type="component" value="Unassembled WGS sequence"/>
</dbReference>
<proteinExistence type="predicted"/>
<organism evidence="2 3">
    <name type="scientific">Colletotrichum godetiae</name>
    <dbReference type="NCBI Taxonomy" id="1209918"/>
    <lineage>
        <taxon>Eukaryota</taxon>
        <taxon>Fungi</taxon>
        <taxon>Dikarya</taxon>
        <taxon>Ascomycota</taxon>
        <taxon>Pezizomycotina</taxon>
        <taxon>Sordariomycetes</taxon>
        <taxon>Hypocreomycetidae</taxon>
        <taxon>Glomerellales</taxon>
        <taxon>Glomerellaceae</taxon>
        <taxon>Colletotrichum</taxon>
        <taxon>Colletotrichum acutatum species complex</taxon>
    </lineage>
</organism>
<keyword evidence="1" id="KW-0812">Transmembrane</keyword>
<keyword evidence="3" id="KW-1185">Reference proteome</keyword>
<feature type="transmembrane region" description="Helical" evidence="1">
    <location>
        <begin position="12"/>
        <end position="33"/>
    </location>
</feature>
<name>A0AAJ0F1C5_9PEZI</name>
<evidence type="ECO:0000313" key="3">
    <source>
        <dbReference type="Proteomes" id="UP001224890"/>
    </source>
</evidence>
<keyword evidence="1" id="KW-1133">Transmembrane helix</keyword>
<evidence type="ECO:0000256" key="1">
    <source>
        <dbReference type="SAM" id="Phobius"/>
    </source>
</evidence>
<dbReference type="EMBL" id="JAHMHR010000008">
    <property type="protein sequence ID" value="KAK1689367.1"/>
    <property type="molecule type" value="Genomic_DNA"/>
</dbReference>
<dbReference type="RefSeq" id="XP_060433062.1">
    <property type="nucleotide sequence ID" value="XM_060574148.1"/>
</dbReference>
<evidence type="ECO:0008006" key="4">
    <source>
        <dbReference type="Google" id="ProtNLM"/>
    </source>
</evidence>
<keyword evidence="1" id="KW-0472">Membrane</keyword>
<gene>
    <name evidence="2" type="ORF">BDP55DRAFT_652984</name>
</gene>
<accession>A0AAJ0F1C5</accession>
<feature type="transmembrane region" description="Helical" evidence="1">
    <location>
        <begin position="66"/>
        <end position="82"/>
    </location>
</feature>
<evidence type="ECO:0000313" key="2">
    <source>
        <dbReference type="EMBL" id="KAK1689367.1"/>
    </source>
</evidence>
<comment type="caution">
    <text evidence="2">The sequence shown here is derived from an EMBL/GenBank/DDBJ whole genome shotgun (WGS) entry which is preliminary data.</text>
</comment>
<reference evidence="2" key="1">
    <citation type="submission" date="2021-06" db="EMBL/GenBank/DDBJ databases">
        <title>Comparative genomics, transcriptomics and evolutionary studies reveal genomic signatures of adaptation to plant cell wall in hemibiotrophic fungi.</title>
        <authorList>
            <consortium name="DOE Joint Genome Institute"/>
            <person name="Baroncelli R."/>
            <person name="Diaz J.F."/>
            <person name="Benocci T."/>
            <person name="Peng M."/>
            <person name="Battaglia E."/>
            <person name="Haridas S."/>
            <person name="Andreopoulos W."/>
            <person name="Labutti K."/>
            <person name="Pangilinan J."/>
            <person name="Floch G.L."/>
            <person name="Makela M.R."/>
            <person name="Henrissat B."/>
            <person name="Grigoriev I.V."/>
            <person name="Crouch J.A."/>
            <person name="De Vries R.P."/>
            <person name="Sukno S.A."/>
            <person name="Thon M.R."/>
        </authorList>
    </citation>
    <scope>NUCLEOTIDE SEQUENCE</scope>
    <source>
        <strain evidence="2">CBS 193.32</strain>
    </source>
</reference>
<dbReference type="AlphaFoldDB" id="A0AAJ0F1C5"/>
<dbReference type="GeneID" id="85458674"/>
<sequence length="93" mass="10533">MLTNGEGRAEKLRLLYFTIIACPTQFSVSNFSMDPQRTKFGDLMSGSSGEKYHKVQLRIQIPGNELLILFVASSILSSLLFLRRDFLVAYRSV</sequence>